<dbReference type="EMBL" id="ML978066">
    <property type="protein sequence ID" value="KAF2020567.1"/>
    <property type="molecule type" value="Genomic_DNA"/>
</dbReference>
<sequence length="282" mass="31963">MSQKRKHAEDLGASANVQGSSKKARSNFKAGGSNFKAGNHPKPQPKANATSGIKSRIRDLKRLLEHVDNQPKYRMPAGIRVERERELETLEHELVEKSTAGREAVFKNKMISKYHQVRFFDRRRAERTLKKLRRQLSTLEDETERPGLLQKIHNAEVDLNYAMYHPLLEPYASLYPKGEKGEKDTTSNETHATLPTETDGPKGNKDMWRAIEEAMESNTLNTLRNRKPKKAAIANSKESNKRTDKSNTDKKAKPTTKSKATNDTNDTIVEDDGEESDGGFFE</sequence>
<accession>A0A6A5Y6A7</accession>
<dbReference type="GO" id="GO:0030688">
    <property type="term" value="C:preribosome, small subunit precursor"/>
    <property type="evidence" value="ECO:0007669"/>
    <property type="project" value="TreeGrafter"/>
</dbReference>
<name>A0A6A5Y6A7_9PLEO</name>
<reference evidence="10" key="1">
    <citation type="journal article" date="2020" name="Stud. Mycol.">
        <title>101 Dothideomycetes genomes: a test case for predicting lifestyles and emergence of pathogens.</title>
        <authorList>
            <person name="Haridas S."/>
            <person name="Albert R."/>
            <person name="Binder M."/>
            <person name="Bloem J."/>
            <person name="Labutti K."/>
            <person name="Salamov A."/>
            <person name="Andreopoulos B."/>
            <person name="Baker S."/>
            <person name="Barry K."/>
            <person name="Bills G."/>
            <person name="Bluhm B."/>
            <person name="Cannon C."/>
            <person name="Castanera R."/>
            <person name="Culley D."/>
            <person name="Daum C."/>
            <person name="Ezra D."/>
            <person name="Gonzalez J."/>
            <person name="Henrissat B."/>
            <person name="Kuo A."/>
            <person name="Liang C."/>
            <person name="Lipzen A."/>
            <person name="Lutzoni F."/>
            <person name="Magnuson J."/>
            <person name="Mondo S."/>
            <person name="Nolan M."/>
            <person name="Ohm R."/>
            <person name="Pangilinan J."/>
            <person name="Park H.-J."/>
            <person name="Ramirez L."/>
            <person name="Alfaro M."/>
            <person name="Sun H."/>
            <person name="Tritt A."/>
            <person name="Yoshinaga Y."/>
            <person name="Zwiers L.-H."/>
            <person name="Turgeon B."/>
            <person name="Goodwin S."/>
            <person name="Spatafora J."/>
            <person name="Crous P."/>
            <person name="Grigoriev I."/>
        </authorList>
    </citation>
    <scope>NUCLEOTIDE SEQUENCE</scope>
    <source>
        <strain evidence="10">CBS 175.79</strain>
    </source>
</reference>
<dbReference type="Proteomes" id="UP000799778">
    <property type="component" value="Unassembled WGS sequence"/>
</dbReference>
<feature type="compositionally biased region" description="Acidic residues" evidence="9">
    <location>
        <begin position="268"/>
        <end position="282"/>
    </location>
</feature>
<feature type="region of interest" description="Disordered" evidence="9">
    <location>
        <begin position="1"/>
        <end position="54"/>
    </location>
</feature>
<dbReference type="InterPro" id="IPR050786">
    <property type="entry name" value="EFG1_rRNA-proc"/>
</dbReference>
<feature type="compositionally biased region" description="Basic and acidic residues" evidence="9">
    <location>
        <begin position="177"/>
        <end position="186"/>
    </location>
</feature>
<evidence type="ECO:0000256" key="5">
    <source>
        <dbReference type="ARBA" id="ARBA00019827"/>
    </source>
</evidence>
<evidence type="ECO:0000313" key="10">
    <source>
        <dbReference type="EMBL" id="KAF2020567.1"/>
    </source>
</evidence>
<dbReference type="Pfam" id="PF10153">
    <property type="entry name" value="Efg1"/>
    <property type="match status" value="1"/>
</dbReference>
<evidence type="ECO:0000256" key="4">
    <source>
        <dbReference type="ARBA" id="ARBA00018689"/>
    </source>
</evidence>
<dbReference type="AlphaFoldDB" id="A0A6A5Y6A7"/>
<comment type="subcellular location">
    <subcellularLocation>
        <location evidence="2">Nucleus</location>
        <location evidence="2">Nucleolus</location>
    </subcellularLocation>
</comment>
<evidence type="ECO:0000256" key="3">
    <source>
        <dbReference type="ARBA" id="ARBA00006916"/>
    </source>
</evidence>
<keyword evidence="8" id="KW-0539">Nucleus</keyword>
<gene>
    <name evidence="10" type="ORF">BU24DRAFT_445766</name>
</gene>
<dbReference type="GeneID" id="54288121"/>
<comment type="function">
    <text evidence="1">Involved in rRNA processing.</text>
</comment>
<organism evidence="10 11">
    <name type="scientific">Aaosphaeria arxii CBS 175.79</name>
    <dbReference type="NCBI Taxonomy" id="1450172"/>
    <lineage>
        <taxon>Eukaryota</taxon>
        <taxon>Fungi</taxon>
        <taxon>Dikarya</taxon>
        <taxon>Ascomycota</taxon>
        <taxon>Pezizomycotina</taxon>
        <taxon>Dothideomycetes</taxon>
        <taxon>Pleosporomycetidae</taxon>
        <taxon>Pleosporales</taxon>
        <taxon>Pleosporales incertae sedis</taxon>
        <taxon>Aaosphaeria</taxon>
    </lineage>
</organism>
<dbReference type="PANTHER" id="PTHR33911">
    <property type="entry name" value="RRNA-PROCESSING PROTEIN EFG1"/>
    <property type="match status" value="1"/>
</dbReference>
<feature type="compositionally biased region" description="Basic and acidic residues" evidence="9">
    <location>
        <begin position="238"/>
        <end position="252"/>
    </location>
</feature>
<feature type="compositionally biased region" description="Basic and acidic residues" evidence="9">
    <location>
        <begin position="199"/>
        <end position="212"/>
    </location>
</feature>
<dbReference type="GO" id="GO:0005730">
    <property type="term" value="C:nucleolus"/>
    <property type="evidence" value="ECO:0007669"/>
    <property type="project" value="UniProtKB-SubCell"/>
</dbReference>
<dbReference type="PANTHER" id="PTHR33911:SF1">
    <property type="entry name" value="RRNA-PROCESSING PROTEIN EFG1"/>
    <property type="match status" value="1"/>
</dbReference>
<dbReference type="OrthoDB" id="47732at2759"/>
<dbReference type="InterPro" id="IPR019310">
    <property type="entry name" value="Efg1"/>
</dbReference>
<evidence type="ECO:0000256" key="6">
    <source>
        <dbReference type="ARBA" id="ARBA00022552"/>
    </source>
</evidence>
<evidence type="ECO:0000313" key="11">
    <source>
        <dbReference type="Proteomes" id="UP000799778"/>
    </source>
</evidence>
<dbReference type="RefSeq" id="XP_033388906.1">
    <property type="nucleotide sequence ID" value="XM_033530724.1"/>
</dbReference>
<keyword evidence="11" id="KW-1185">Reference proteome</keyword>
<evidence type="ECO:0000256" key="1">
    <source>
        <dbReference type="ARBA" id="ARBA00002773"/>
    </source>
</evidence>
<evidence type="ECO:0000256" key="7">
    <source>
        <dbReference type="ARBA" id="ARBA00023054"/>
    </source>
</evidence>
<evidence type="ECO:0000256" key="8">
    <source>
        <dbReference type="ARBA" id="ARBA00023242"/>
    </source>
</evidence>
<keyword evidence="7" id="KW-0175">Coiled coil</keyword>
<dbReference type="GO" id="GO:0000462">
    <property type="term" value="P:maturation of SSU-rRNA from tricistronic rRNA transcript (SSU-rRNA, 5.8S rRNA, LSU-rRNA)"/>
    <property type="evidence" value="ECO:0007669"/>
    <property type="project" value="TreeGrafter"/>
</dbReference>
<protein>
    <recommendedName>
        <fullName evidence="4">rRNA-processing protein EFG1</fullName>
    </recommendedName>
    <alternativeName>
        <fullName evidence="5">rRNA-processing protein efg1</fullName>
    </alternativeName>
</protein>
<evidence type="ECO:0000256" key="2">
    <source>
        <dbReference type="ARBA" id="ARBA00004604"/>
    </source>
</evidence>
<evidence type="ECO:0000256" key="9">
    <source>
        <dbReference type="SAM" id="MobiDB-lite"/>
    </source>
</evidence>
<keyword evidence="6" id="KW-0698">rRNA processing</keyword>
<feature type="compositionally biased region" description="Polar residues" evidence="9">
    <location>
        <begin position="187"/>
        <end position="196"/>
    </location>
</feature>
<comment type="similarity">
    <text evidence="3">Belongs to the EFG1 family.</text>
</comment>
<proteinExistence type="inferred from homology"/>
<feature type="region of interest" description="Disordered" evidence="9">
    <location>
        <begin position="175"/>
        <end position="282"/>
    </location>
</feature>